<feature type="compositionally biased region" description="Basic residues" evidence="19">
    <location>
        <begin position="1485"/>
        <end position="1496"/>
    </location>
</feature>
<dbReference type="CDD" id="cd09274">
    <property type="entry name" value="RNase_HI_RT_Ty3"/>
    <property type="match status" value="1"/>
</dbReference>
<evidence type="ECO:0000256" key="6">
    <source>
        <dbReference type="ARBA" id="ARBA00022722"/>
    </source>
</evidence>
<feature type="region of interest" description="Disordered" evidence="19">
    <location>
        <begin position="611"/>
        <end position="665"/>
    </location>
</feature>
<dbReference type="GO" id="GO:0003964">
    <property type="term" value="F:RNA-directed DNA polymerase activity"/>
    <property type="evidence" value="ECO:0007669"/>
    <property type="project" value="UniProtKB-KW"/>
</dbReference>
<keyword evidence="6" id="KW-0540">Nuclease</keyword>
<evidence type="ECO:0000256" key="4">
    <source>
        <dbReference type="ARBA" id="ARBA00022679"/>
    </source>
</evidence>
<dbReference type="InterPro" id="IPR036397">
    <property type="entry name" value="RNaseH_sf"/>
</dbReference>
<dbReference type="Pfam" id="PF17921">
    <property type="entry name" value="Integrase_H2C2"/>
    <property type="match status" value="1"/>
</dbReference>
<evidence type="ECO:0000256" key="11">
    <source>
        <dbReference type="ARBA" id="ARBA00022842"/>
    </source>
</evidence>
<feature type="compositionally biased region" description="Polar residues" evidence="19">
    <location>
        <begin position="2324"/>
        <end position="2333"/>
    </location>
</feature>
<gene>
    <name evidence="23" type="ORF">RHS03_01056</name>
</gene>
<comment type="caution">
    <text evidence="23">The sequence shown here is derived from an EMBL/GenBank/DDBJ whole genome shotgun (WGS) entry which is preliminary data.</text>
</comment>
<keyword evidence="7" id="KW-0479">Metal-binding</keyword>
<dbReference type="EC" id="2.7.7.49" evidence="1"/>
<dbReference type="InterPro" id="IPR021109">
    <property type="entry name" value="Peptidase_aspartic_dom_sf"/>
</dbReference>
<dbReference type="InterPro" id="IPR036875">
    <property type="entry name" value="Znf_CCHC_sf"/>
</dbReference>
<dbReference type="InterPro" id="IPR056924">
    <property type="entry name" value="SH3_Tf2-1"/>
</dbReference>
<dbReference type="InterPro" id="IPR012337">
    <property type="entry name" value="RNaseH-like_sf"/>
</dbReference>
<evidence type="ECO:0000256" key="15">
    <source>
        <dbReference type="ARBA" id="ARBA00022932"/>
    </source>
</evidence>
<dbReference type="GO" id="GO:0003887">
    <property type="term" value="F:DNA-directed DNA polymerase activity"/>
    <property type="evidence" value="ECO:0007669"/>
    <property type="project" value="UniProtKB-KW"/>
</dbReference>
<keyword evidence="15" id="KW-0239">DNA-directed DNA polymerase</keyword>
<protein>
    <recommendedName>
        <fullName evidence="1">RNA-directed DNA polymerase</fullName>
        <ecNumber evidence="1">2.7.7.49</ecNumber>
    </recommendedName>
</protein>
<evidence type="ECO:0000256" key="7">
    <source>
        <dbReference type="ARBA" id="ARBA00022723"/>
    </source>
</evidence>
<dbReference type="Pfam" id="PF24626">
    <property type="entry name" value="SH3_Tf2-1"/>
    <property type="match status" value="1"/>
</dbReference>
<dbReference type="Proteomes" id="UP000602905">
    <property type="component" value="Unassembled WGS sequence"/>
</dbReference>
<feature type="compositionally biased region" description="Low complexity" evidence="19">
    <location>
        <begin position="67"/>
        <end position="78"/>
    </location>
</feature>
<dbReference type="PROSITE" id="PS50878">
    <property type="entry name" value="RT_POL"/>
    <property type="match status" value="1"/>
</dbReference>
<dbReference type="Gene3D" id="3.30.420.10">
    <property type="entry name" value="Ribonuclease H-like superfamily/Ribonuclease H"/>
    <property type="match status" value="1"/>
</dbReference>
<keyword evidence="13" id="KW-0229">DNA integration</keyword>
<dbReference type="Pfam" id="PF00078">
    <property type="entry name" value="RVT_1"/>
    <property type="match status" value="1"/>
</dbReference>
<feature type="non-terminal residue" evidence="23">
    <location>
        <position position="1"/>
    </location>
</feature>
<accession>A0A8H7I0V6</accession>
<dbReference type="SUPFAM" id="SSF57756">
    <property type="entry name" value="Retrovirus zinc finger-like domains"/>
    <property type="match status" value="1"/>
</dbReference>
<evidence type="ECO:0000259" key="20">
    <source>
        <dbReference type="PROSITE" id="PS50158"/>
    </source>
</evidence>
<dbReference type="InterPro" id="IPR001878">
    <property type="entry name" value="Znf_CCHC"/>
</dbReference>
<feature type="compositionally biased region" description="Basic and acidic residues" evidence="19">
    <location>
        <begin position="1458"/>
        <end position="1468"/>
    </location>
</feature>
<dbReference type="Gene3D" id="3.30.70.270">
    <property type="match status" value="2"/>
</dbReference>
<dbReference type="GO" id="GO:0008270">
    <property type="term" value="F:zinc ion binding"/>
    <property type="evidence" value="ECO:0007669"/>
    <property type="project" value="UniProtKB-KW"/>
</dbReference>
<keyword evidence="12" id="KW-0694">RNA-binding</keyword>
<dbReference type="EMBL" id="JACYCD010000042">
    <property type="protein sequence ID" value="KAF8712432.1"/>
    <property type="molecule type" value="Genomic_DNA"/>
</dbReference>
<dbReference type="PANTHER" id="PTHR37984:SF5">
    <property type="entry name" value="PROTEIN NYNRIN-LIKE"/>
    <property type="match status" value="1"/>
</dbReference>
<keyword evidence="11" id="KW-0460">Magnesium</keyword>
<evidence type="ECO:0000256" key="13">
    <source>
        <dbReference type="ARBA" id="ARBA00022908"/>
    </source>
</evidence>
<evidence type="ECO:0000313" key="24">
    <source>
        <dbReference type="Proteomes" id="UP000602905"/>
    </source>
</evidence>
<evidence type="ECO:0000259" key="22">
    <source>
        <dbReference type="PROSITE" id="PS50994"/>
    </source>
</evidence>
<dbReference type="SUPFAM" id="SSF56672">
    <property type="entry name" value="DNA/RNA polymerases"/>
    <property type="match status" value="1"/>
</dbReference>
<dbReference type="CDD" id="cd00303">
    <property type="entry name" value="retropepsin_like"/>
    <property type="match status" value="1"/>
</dbReference>
<feature type="region of interest" description="Disordered" evidence="19">
    <location>
        <begin position="1"/>
        <end position="153"/>
    </location>
</feature>
<evidence type="ECO:0000256" key="8">
    <source>
        <dbReference type="ARBA" id="ARBA00022750"/>
    </source>
</evidence>
<keyword evidence="3" id="KW-0645">Protease</keyword>
<evidence type="ECO:0000256" key="3">
    <source>
        <dbReference type="ARBA" id="ARBA00022670"/>
    </source>
</evidence>
<sequence>TQMSNTGQDGAPTGHADNAPSVGPSVKPRSASRMSTAREVPLESTPKASRKATKGKSSAHTTESETSRPSSRASGTSSVEQGGGYSVKDAGGETGQTKDGDEASGDEGTYNREEGIGETYMEADTAMISASPEETVTRGIPKSAILSPIGRRSQYQIQSVPTVLEPPAEIKRPASAPINPPRQIPVNKPVEIEQSRQGINSPSAEANARQKNRWQIGNIVTRDDTVPLIIRTPPGPSKGKQAIKNTSGRKEKKEESLPRRQLDPREQTRLDYELIDAIGKDRERLAALLDYEESMGNGGREARILFANTNTEVTVQAKEKGKEPITPKNKSRVQATLGLPMSQLEGERKYTHTPAPNTVTAKNRGLPTGGYLHDRLTNPTKELVAADGNPSDSSESSSSSDSDDDFNNMSPHKLAKYIKKLKKKNKERKEKEKLRKLQLSGFKTKLPTAYNGSNDFDTFEQFVYEVETWQEDTGFEDYEAVRHVKSFLKDKAASYYMLHVAPDVTQYTLTLVFQGLFDYCFPPDSQARIRRKFNNMTQSDRGFRDFYRELCKIQRRLADINDKSIAVRMWEGAHSYIRIEWAKNGYSAEHNSPEELEESAIRFETAEKIRRTEENRSNDRRDRSTYKGKRPDYRKPREGERNGNAPRQDKPHVSTDKYPRKEKVPRLSPEKFAEYRAAGKCTFCHEIGHIAKDCPKRNFAKPKGISTSAVSFARIHELETATRESKSLYAISLDSGDNNKIVCDTQTLSTYAIKKETLPSMEWNTSKPRDKERKVPRPIVLEVLINGNPARALLDSGSHGDFVSTTLVDQLKLKKTRLAKPIGLQMAVSGSKSSINWCANALFQYQGIEEDRPFDVMNIENYDLILGTPFLYQFKVTFGLNPPNVLIGSNKAVPLQGGTVTKIASLAAELLEDEIEKVRAQLSDACKDLFKTAAETPLPPLRVINHRIPLIDDNKPLPWRSSKCPEKLRDQWEKKRNAYVQTGRWRFATGKNATPMLFLTKKSADGSVKLRTVLDKRALNDNTHKLASPLPDQADILWRVQKHKYRSLIDGKDAYEQIRVEPEDVPHTLFVTPDGTMVSEVMQQGNTNASATYQSLMNILLEKGRGKYWDVFLDDIVVYTNSIEEHISRMNELFEILRREKLYLSNGKIQFLVRELNILGHVIDEKGIRMDPDKIDNVLKWKTPTTKEQVMAFLGAVGYLAPNCEGIRIPMGVLSNRSAGNKHWNWDHTAQRAFEEVKMIVQKHRDNHRVAIDYSEEAPPINLVTDASCTGASGVLSQGKELSKAHVIAFWSGKFNSTQQNYAVHELELLAIKESLDRFRHLLVGCKFNIYTDHRALEHFQTQKNLSPRQVRWLQVFNEFDYRIIYIPGETNVLADTLSRIYENERPGTVRATSEYVQDKDNVPDLEAFSAEVTGHVTGPITRPLLVAEEAIAAQMPILGNQAIETQGPMEINGVDLPNKETIEEPRRSSRNRKPVTKLVVSHSPTHKRAPPKWKANKLKEAEDTLIKKRMRAAKKTNPEKEPKSHGTNNDKGLITKDKNDQAMDIREEKTAYNPEEGKEKAPEMEQTKLPAPNVFYDPTPNTLEELRGRYQEDRFYKLIIDNPTHFKKFELINDLIYIKENEGKALCIPDIEIEGKKLREQVIEDAHVQIGHGGAKRTNYALRGKAWWKNMVIDVQDYCASCHICATTKHQTQTKMGLLTPLDPAREPWECVQIDFVGPLPESENLNGKWDMLCVIIDQATSMARLVPTKQTYKARDMAEVMFDNIYKLHGIPRAIVSDRDKLFDSRFWRELCRLTRTELRMSSGYHPETDGLTERSHKTSFQIIRQAIEGKQNEWVKHIPSVEYAMNLARSEATGYSPFFLNYGRYPTGSRWDTDSLYPGVRKFLVRQREALTAAHDAIIDTRTRMIAQANKHRRPADITQGDLVYLSTKNLRLPKKISQKLARKYIGPVRVTKEIVKGTTYELELPNDLKDRGIHPVFHASLLRIHVPNDDNRFPARAGNPTVSLTDAPKEWAVRAILQHAGKGKETRYEVLWANQSRTWEDYRDIKHLVALDEYLELQGVDSVLNLPWTAEYGIEEQEFGNELKENDIKTTESEVQVNSIAFNNILDDIIHCHNMSRTNTSVKRQSVYSFTAGELVDCGVYRANLFRVSNGSLDTAGSEPPKYQEFRSMLHTIREQGSNTITPSNPAVEMLTTSMNELAIALGQAKQVAQQKGVPTNETTQRYPVRPRHQGRPIQRAYIQARPPINAPKGPKAHRNPLIDRIGARVSPYERHRTRGGARRREWREKWRNEKEKEQGKENRDTKGDGEEKQTDAYRKSTEETSGPSSGHGNNKVDGGVTGTVPDIPERENYTCPIHANKTEEVINDEDWDWDRFANSEAD</sequence>
<dbReference type="SUPFAM" id="SSF53098">
    <property type="entry name" value="Ribonuclease H-like"/>
    <property type="match status" value="1"/>
</dbReference>
<evidence type="ECO:0000256" key="17">
    <source>
        <dbReference type="ARBA" id="ARBA00023172"/>
    </source>
</evidence>
<dbReference type="GO" id="GO:0004190">
    <property type="term" value="F:aspartic-type endopeptidase activity"/>
    <property type="evidence" value="ECO:0007669"/>
    <property type="project" value="UniProtKB-KW"/>
</dbReference>
<dbReference type="PROSITE" id="PS50158">
    <property type="entry name" value="ZF_CCHC"/>
    <property type="match status" value="1"/>
</dbReference>
<feature type="compositionally biased region" description="Basic and acidic residues" evidence="19">
    <location>
        <begin position="2283"/>
        <end position="2323"/>
    </location>
</feature>
<feature type="compositionally biased region" description="Polar residues" evidence="19">
    <location>
        <begin position="195"/>
        <end position="204"/>
    </location>
</feature>
<dbReference type="GO" id="GO:0006310">
    <property type="term" value="P:DNA recombination"/>
    <property type="evidence" value="ECO:0007669"/>
    <property type="project" value="UniProtKB-KW"/>
</dbReference>
<evidence type="ECO:0000256" key="10">
    <source>
        <dbReference type="ARBA" id="ARBA00022801"/>
    </source>
</evidence>
<feature type="domain" description="CCHC-type" evidence="20">
    <location>
        <begin position="680"/>
        <end position="696"/>
    </location>
</feature>
<dbReference type="GO" id="GO:0005634">
    <property type="term" value="C:nucleus"/>
    <property type="evidence" value="ECO:0007669"/>
    <property type="project" value="UniProtKB-ARBA"/>
</dbReference>
<dbReference type="OrthoDB" id="3249394at2759"/>
<keyword evidence="4" id="KW-0808">Transferase</keyword>
<keyword evidence="5" id="KW-0548">Nucleotidyltransferase</keyword>
<dbReference type="InterPro" id="IPR001584">
    <property type="entry name" value="Integrase_cat-core"/>
</dbReference>
<dbReference type="GO" id="GO:0004519">
    <property type="term" value="F:endonuclease activity"/>
    <property type="evidence" value="ECO:0007669"/>
    <property type="project" value="UniProtKB-KW"/>
</dbReference>
<evidence type="ECO:0000256" key="14">
    <source>
        <dbReference type="ARBA" id="ARBA00022918"/>
    </source>
</evidence>
<dbReference type="InterPro" id="IPR016197">
    <property type="entry name" value="Chromo-like_dom_sf"/>
</dbReference>
<evidence type="ECO:0000256" key="5">
    <source>
        <dbReference type="ARBA" id="ARBA00022695"/>
    </source>
</evidence>
<organism evidence="23 24">
    <name type="scientific">Rhizoctonia solani</name>
    <dbReference type="NCBI Taxonomy" id="456999"/>
    <lineage>
        <taxon>Eukaryota</taxon>
        <taxon>Fungi</taxon>
        <taxon>Dikarya</taxon>
        <taxon>Basidiomycota</taxon>
        <taxon>Agaricomycotina</taxon>
        <taxon>Agaricomycetes</taxon>
        <taxon>Cantharellales</taxon>
        <taxon>Ceratobasidiaceae</taxon>
        <taxon>Rhizoctonia</taxon>
    </lineage>
</organism>
<dbReference type="PANTHER" id="PTHR37984">
    <property type="entry name" value="PROTEIN CBG26694"/>
    <property type="match status" value="1"/>
</dbReference>
<dbReference type="PROSITE" id="PS50994">
    <property type="entry name" value="INTEGRASE"/>
    <property type="match status" value="1"/>
</dbReference>
<dbReference type="GO" id="GO:0015074">
    <property type="term" value="P:DNA integration"/>
    <property type="evidence" value="ECO:0007669"/>
    <property type="project" value="UniProtKB-KW"/>
</dbReference>
<feature type="region of interest" description="Disordered" evidence="19">
    <location>
        <begin position="227"/>
        <end position="268"/>
    </location>
</feature>
<keyword evidence="18" id="KW-0862">Zinc</keyword>
<dbReference type="Gene3D" id="4.10.60.10">
    <property type="entry name" value="Zinc finger, CCHC-type"/>
    <property type="match status" value="1"/>
</dbReference>
<keyword evidence="17" id="KW-0233">DNA recombination</keyword>
<feature type="region of interest" description="Disordered" evidence="19">
    <location>
        <begin position="1451"/>
        <end position="1496"/>
    </location>
</feature>
<dbReference type="SUPFAM" id="SSF50630">
    <property type="entry name" value="Acid proteases"/>
    <property type="match status" value="1"/>
</dbReference>
<dbReference type="GO" id="GO:0003677">
    <property type="term" value="F:DNA binding"/>
    <property type="evidence" value="ECO:0007669"/>
    <property type="project" value="UniProtKB-KW"/>
</dbReference>
<dbReference type="InterPro" id="IPR043502">
    <property type="entry name" value="DNA/RNA_pol_sf"/>
</dbReference>
<evidence type="ECO:0000256" key="18">
    <source>
        <dbReference type="PROSITE-ProRule" id="PRU00047"/>
    </source>
</evidence>
<feature type="region of interest" description="Disordered" evidence="19">
    <location>
        <begin position="1512"/>
        <end position="1544"/>
    </location>
</feature>
<feature type="region of interest" description="Disordered" evidence="19">
    <location>
        <begin position="2245"/>
        <end position="2357"/>
    </location>
</feature>
<keyword evidence="10" id="KW-0378">Hydrolase</keyword>
<keyword evidence="18" id="KW-0863">Zinc-finger</keyword>
<evidence type="ECO:0000256" key="1">
    <source>
        <dbReference type="ARBA" id="ARBA00012493"/>
    </source>
</evidence>
<dbReference type="GO" id="GO:0003723">
    <property type="term" value="F:RNA binding"/>
    <property type="evidence" value="ECO:0007669"/>
    <property type="project" value="UniProtKB-KW"/>
</dbReference>
<evidence type="ECO:0000256" key="19">
    <source>
        <dbReference type="SAM" id="MobiDB-lite"/>
    </source>
</evidence>
<feature type="region of interest" description="Disordered" evidence="19">
    <location>
        <begin position="192"/>
        <end position="211"/>
    </location>
</feature>
<feature type="compositionally biased region" description="Low complexity" evidence="19">
    <location>
        <begin position="391"/>
        <end position="400"/>
    </location>
</feature>
<dbReference type="SUPFAM" id="SSF54160">
    <property type="entry name" value="Chromo domain-like"/>
    <property type="match status" value="1"/>
</dbReference>
<dbReference type="Pfam" id="PF17917">
    <property type="entry name" value="RT_RNaseH"/>
    <property type="match status" value="1"/>
</dbReference>
<dbReference type="CDD" id="cd01647">
    <property type="entry name" value="RT_LTR"/>
    <property type="match status" value="1"/>
</dbReference>
<feature type="compositionally biased region" description="Basic and acidic residues" evidence="19">
    <location>
        <begin position="248"/>
        <end position="268"/>
    </location>
</feature>
<feature type="region of interest" description="Disordered" evidence="19">
    <location>
        <begin position="350"/>
        <end position="410"/>
    </location>
</feature>
<proteinExistence type="predicted"/>
<feature type="compositionally biased region" description="Basic and acidic residues" evidence="19">
    <location>
        <begin position="1534"/>
        <end position="1544"/>
    </location>
</feature>
<evidence type="ECO:0000313" key="23">
    <source>
        <dbReference type="EMBL" id="KAF8712432.1"/>
    </source>
</evidence>
<dbReference type="GO" id="GO:0006508">
    <property type="term" value="P:proteolysis"/>
    <property type="evidence" value="ECO:0007669"/>
    <property type="project" value="UniProtKB-KW"/>
</dbReference>
<dbReference type="InterPro" id="IPR041373">
    <property type="entry name" value="RT_RNaseH"/>
</dbReference>
<evidence type="ECO:0000256" key="12">
    <source>
        <dbReference type="ARBA" id="ARBA00022884"/>
    </source>
</evidence>
<dbReference type="Gene3D" id="1.10.340.70">
    <property type="match status" value="1"/>
</dbReference>
<dbReference type="Gene3D" id="3.10.10.10">
    <property type="entry name" value="HIV Type 1 Reverse Transcriptase, subunit A, domain 1"/>
    <property type="match status" value="1"/>
</dbReference>
<keyword evidence="9" id="KW-0255">Endonuclease</keyword>
<dbReference type="Pfam" id="PF08284">
    <property type="entry name" value="RVP_2"/>
    <property type="match status" value="1"/>
</dbReference>
<evidence type="ECO:0000259" key="21">
    <source>
        <dbReference type="PROSITE" id="PS50878"/>
    </source>
</evidence>
<dbReference type="Gene3D" id="2.40.70.10">
    <property type="entry name" value="Acid Proteases"/>
    <property type="match status" value="1"/>
</dbReference>
<feature type="domain" description="Integrase catalytic" evidence="22">
    <location>
        <begin position="1705"/>
        <end position="1868"/>
    </location>
</feature>
<evidence type="ECO:0000256" key="2">
    <source>
        <dbReference type="ARBA" id="ARBA00022664"/>
    </source>
</evidence>
<keyword evidence="8" id="KW-0064">Aspartyl protease</keyword>
<dbReference type="InterPro" id="IPR043128">
    <property type="entry name" value="Rev_trsase/Diguanyl_cyclase"/>
</dbReference>
<keyword evidence="14" id="KW-0695">RNA-directed DNA polymerase</keyword>
<dbReference type="InterPro" id="IPR041588">
    <property type="entry name" value="Integrase_H2C2"/>
</dbReference>
<dbReference type="SMART" id="SM00343">
    <property type="entry name" value="ZnF_C2HC"/>
    <property type="match status" value="1"/>
</dbReference>
<dbReference type="GO" id="GO:0006397">
    <property type="term" value="P:mRNA processing"/>
    <property type="evidence" value="ECO:0007669"/>
    <property type="project" value="UniProtKB-KW"/>
</dbReference>
<keyword evidence="2" id="KW-0507">mRNA processing</keyword>
<keyword evidence="16" id="KW-0238">DNA-binding</keyword>
<name>A0A8H7I0V6_9AGAM</name>
<reference evidence="23" key="1">
    <citation type="submission" date="2020-09" db="EMBL/GenBank/DDBJ databases">
        <title>Comparative genome analyses of four rice-infecting Rhizoctonia solani isolates reveal extensive enrichment of homogalacturonan modification genes.</title>
        <authorList>
            <person name="Lee D.-Y."/>
            <person name="Jeon J."/>
            <person name="Kim K.-T."/>
            <person name="Cheong K."/>
            <person name="Song H."/>
            <person name="Choi G."/>
            <person name="Ko J."/>
            <person name="Opiyo S.O."/>
            <person name="Zuo S."/>
            <person name="Madhav S."/>
            <person name="Lee Y.-H."/>
            <person name="Wang G.-L."/>
        </authorList>
    </citation>
    <scope>NUCLEOTIDE SEQUENCE</scope>
    <source>
        <strain evidence="23">AG1-IA WGL</strain>
    </source>
</reference>
<evidence type="ECO:0000256" key="9">
    <source>
        <dbReference type="ARBA" id="ARBA00022759"/>
    </source>
</evidence>
<dbReference type="InterPro" id="IPR050951">
    <property type="entry name" value="Retrovirus_Pol_polyprotein"/>
</dbReference>
<feature type="domain" description="Reverse transcriptase" evidence="21">
    <location>
        <begin position="980"/>
        <end position="1163"/>
    </location>
</feature>
<dbReference type="InterPro" id="IPR000477">
    <property type="entry name" value="RT_dom"/>
</dbReference>
<evidence type="ECO:0000256" key="16">
    <source>
        <dbReference type="ARBA" id="ARBA00023125"/>
    </source>
</evidence>